<reference evidence="2 3" key="1">
    <citation type="submission" date="2018-04" db="EMBL/GenBank/DDBJ databases">
        <title>Genomic Encyclopedia of Archaeal and Bacterial Type Strains, Phase II (KMG-II): from individual species to whole genera.</title>
        <authorList>
            <person name="Goeker M."/>
        </authorList>
    </citation>
    <scope>NUCLEOTIDE SEQUENCE [LARGE SCALE GENOMIC DNA]</scope>
    <source>
        <strain evidence="2 3">DSM 23082</strain>
    </source>
</reference>
<accession>A0A2T6ACG6</accession>
<protein>
    <submittedName>
        <fullName evidence="2">Uncharacterized protein</fullName>
    </submittedName>
</protein>
<name>A0A2T6ACG6_9FLAO</name>
<feature type="transmembrane region" description="Helical" evidence="1">
    <location>
        <begin position="40"/>
        <end position="59"/>
    </location>
</feature>
<evidence type="ECO:0000313" key="2">
    <source>
        <dbReference type="EMBL" id="PTX41500.1"/>
    </source>
</evidence>
<evidence type="ECO:0000313" key="3">
    <source>
        <dbReference type="Proteomes" id="UP000244174"/>
    </source>
</evidence>
<dbReference type="Proteomes" id="UP000244174">
    <property type="component" value="Unassembled WGS sequence"/>
</dbReference>
<organism evidence="2 3">
    <name type="scientific">Christiangramia gaetbulicola</name>
    <dbReference type="NCBI Taxonomy" id="703340"/>
    <lineage>
        <taxon>Bacteria</taxon>
        <taxon>Pseudomonadati</taxon>
        <taxon>Bacteroidota</taxon>
        <taxon>Flavobacteriia</taxon>
        <taxon>Flavobacteriales</taxon>
        <taxon>Flavobacteriaceae</taxon>
        <taxon>Christiangramia</taxon>
    </lineage>
</organism>
<keyword evidence="1" id="KW-0812">Transmembrane</keyword>
<dbReference type="AlphaFoldDB" id="A0A2T6ACG6"/>
<keyword evidence="1" id="KW-0472">Membrane</keyword>
<proteinExistence type="predicted"/>
<keyword evidence="3" id="KW-1185">Reference proteome</keyword>
<comment type="caution">
    <text evidence="2">The sequence shown here is derived from an EMBL/GenBank/DDBJ whole genome shotgun (WGS) entry which is preliminary data.</text>
</comment>
<sequence>MRNKYFELSAKQKRSFYIKLIAIVLSILIPIFFISFYFKIYFLAPISFWIVLSVIASFFDMPSMIKSGKLKYESSLLISEKEKNNQITIHGGTLFDYYFVLKKDDNGKNRRNFILLEYLNGILNLIESNKEKPNLEITGTTYILNQRTAKKIGFEVQKTNTTQLIILILNYPNLLFTRSFANKKLSFPKIKNIKTYRSNIEKLEYNKQRISKIRNALQISITNNDSSQINAVVEKR</sequence>
<keyword evidence="1" id="KW-1133">Transmembrane helix</keyword>
<gene>
    <name evidence="2" type="ORF">C8P64_3300</name>
</gene>
<evidence type="ECO:0000256" key="1">
    <source>
        <dbReference type="SAM" id="Phobius"/>
    </source>
</evidence>
<dbReference type="EMBL" id="QBKQ01000005">
    <property type="protein sequence ID" value="PTX41500.1"/>
    <property type="molecule type" value="Genomic_DNA"/>
</dbReference>
<feature type="transmembrane region" description="Helical" evidence="1">
    <location>
        <begin position="16"/>
        <end position="34"/>
    </location>
</feature>